<evidence type="ECO:0000256" key="3">
    <source>
        <dbReference type="PROSITE-ProRule" id="PRU00023"/>
    </source>
</evidence>
<keyword evidence="2 3" id="KW-0040">ANK repeat</keyword>
<dbReference type="PANTHER" id="PTHR24189">
    <property type="entry name" value="MYOTROPHIN"/>
    <property type="match status" value="1"/>
</dbReference>
<evidence type="ECO:0000256" key="2">
    <source>
        <dbReference type="ARBA" id="ARBA00023043"/>
    </source>
</evidence>
<evidence type="ECO:0000313" key="4">
    <source>
        <dbReference type="EnsemblMetazoa" id="Aqu2.1.15695_001"/>
    </source>
</evidence>
<dbReference type="InterPro" id="IPR002110">
    <property type="entry name" value="Ankyrin_rpt"/>
</dbReference>
<reference evidence="4" key="1">
    <citation type="submission" date="2017-05" db="UniProtKB">
        <authorList>
            <consortium name="EnsemblMetazoa"/>
        </authorList>
    </citation>
    <scope>IDENTIFICATION</scope>
</reference>
<dbReference type="Gene3D" id="1.25.40.20">
    <property type="entry name" value="Ankyrin repeat-containing domain"/>
    <property type="match status" value="2"/>
</dbReference>
<feature type="repeat" description="ANK" evidence="3">
    <location>
        <begin position="77"/>
        <end position="109"/>
    </location>
</feature>
<dbReference type="SMART" id="SM00248">
    <property type="entry name" value="ANK"/>
    <property type="match status" value="5"/>
</dbReference>
<dbReference type="eggNOG" id="KOG0504">
    <property type="taxonomic scope" value="Eukaryota"/>
</dbReference>
<dbReference type="STRING" id="400682.A0A1X7TLJ6"/>
<dbReference type="InterPro" id="IPR050745">
    <property type="entry name" value="Multifunctional_regulatory"/>
</dbReference>
<accession>A0A1X7TLJ6</accession>
<dbReference type="PROSITE" id="PS50297">
    <property type="entry name" value="ANK_REP_REGION"/>
    <property type="match status" value="4"/>
</dbReference>
<proteinExistence type="predicted"/>
<feature type="repeat" description="ANK" evidence="3">
    <location>
        <begin position="110"/>
        <end position="135"/>
    </location>
</feature>
<dbReference type="PANTHER" id="PTHR24189:SF50">
    <property type="entry name" value="ANKYRIN REPEAT AND SOCS BOX PROTEIN 2"/>
    <property type="match status" value="1"/>
</dbReference>
<dbReference type="EnsemblMetazoa" id="Aqu2.1.15695_001">
    <property type="protein sequence ID" value="Aqu2.1.15695_001"/>
    <property type="gene ID" value="Aqu2.1.15695"/>
</dbReference>
<organism evidence="4">
    <name type="scientific">Amphimedon queenslandica</name>
    <name type="common">Sponge</name>
    <dbReference type="NCBI Taxonomy" id="400682"/>
    <lineage>
        <taxon>Eukaryota</taxon>
        <taxon>Metazoa</taxon>
        <taxon>Porifera</taxon>
        <taxon>Demospongiae</taxon>
        <taxon>Heteroscleromorpha</taxon>
        <taxon>Haplosclerida</taxon>
        <taxon>Niphatidae</taxon>
        <taxon>Amphimedon</taxon>
    </lineage>
</organism>
<dbReference type="Pfam" id="PF12796">
    <property type="entry name" value="Ank_2"/>
    <property type="match status" value="1"/>
</dbReference>
<dbReference type="OMA" id="WAVQKES"/>
<keyword evidence="1" id="KW-0677">Repeat</keyword>
<name>A0A1X7TLJ6_AMPQE</name>
<sequence length="176" mass="19056">MKTYQSPSYFHGTALHYASETNNADMANLLLTKGKADVNALDKWNRTPLFNAVMSGSIEAVDILLTNGARTDIVDTYNRTPLFNAVQSGSIEAVKSLLKDGAKTDVVDEGGETLLHCAGTSGEVKMLRLLIKKGVTDVNALDKRNRTPLFNAVESGSIEAVKILLEKEAKTDVVNE</sequence>
<dbReference type="PROSITE" id="PS50088">
    <property type="entry name" value="ANK_REPEAT"/>
    <property type="match status" value="4"/>
</dbReference>
<dbReference type="InterPro" id="IPR036770">
    <property type="entry name" value="Ankyrin_rpt-contain_sf"/>
</dbReference>
<evidence type="ECO:0000256" key="1">
    <source>
        <dbReference type="ARBA" id="ARBA00022737"/>
    </source>
</evidence>
<dbReference type="OrthoDB" id="194358at2759"/>
<protein>
    <submittedName>
        <fullName evidence="4">Uncharacterized protein</fullName>
    </submittedName>
</protein>
<feature type="repeat" description="ANK" evidence="3">
    <location>
        <begin position="44"/>
        <end position="76"/>
    </location>
</feature>
<dbReference type="Pfam" id="PF13637">
    <property type="entry name" value="Ank_4"/>
    <property type="match status" value="1"/>
</dbReference>
<feature type="repeat" description="ANK" evidence="3">
    <location>
        <begin position="144"/>
        <end position="176"/>
    </location>
</feature>
<dbReference type="SUPFAM" id="SSF48403">
    <property type="entry name" value="Ankyrin repeat"/>
    <property type="match status" value="1"/>
</dbReference>
<dbReference type="InParanoid" id="A0A1X7TLJ6"/>
<dbReference type="AlphaFoldDB" id="A0A1X7TLJ6"/>